<dbReference type="EMBL" id="CP013236">
    <property type="protein sequence ID" value="AMP16573.1"/>
    <property type="molecule type" value="Genomic_DNA"/>
</dbReference>
<protein>
    <submittedName>
        <fullName evidence="4">PilX N-terminal family protein</fullName>
    </submittedName>
</protein>
<accession>A0ABM5ZBU0</accession>
<dbReference type="Pfam" id="PF13681">
    <property type="entry name" value="PilX"/>
    <property type="match status" value="1"/>
</dbReference>
<dbReference type="InterPro" id="IPR025205">
    <property type="entry name" value="PilX/PilW_C"/>
</dbReference>
<keyword evidence="5" id="KW-1185">Reference proteome</keyword>
<keyword evidence="1" id="KW-1133">Transmembrane helix</keyword>
<feature type="transmembrane region" description="Helical" evidence="1">
    <location>
        <begin position="12"/>
        <end position="31"/>
    </location>
</feature>
<name>A0ABM5ZBU0_9BURK</name>
<gene>
    <name evidence="4" type="ORF">CPter291_4347</name>
</gene>
<evidence type="ECO:0000259" key="3">
    <source>
        <dbReference type="Pfam" id="PF14341"/>
    </source>
</evidence>
<feature type="domain" description="PilX/PilW C-terminal" evidence="2">
    <location>
        <begin position="88"/>
        <end position="166"/>
    </location>
</feature>
<evidence type="ECO:0000259" key="2">
    <source>
        <dbReference type="Pfam" id="PF13681"/>
    </source>
</evidence>
<proteinExistence type="predicted"/>
<dbReference type="Proteomes" id="UP000074914">
    <property type="component" value="Chromosome"/>
</dbReference>
<sequence>MANTKFSQSGIALPMVLIFLVVMMLIGAVAIRNVTLDEKMAGNARNQQVAFQAAEQALRFCETGAQKNALPPKPAQSAKALSSMLTPTVNGANAWDTWPAAATTTVTLSAPGTNIPGPQCIIEDVSSTISLGPTQSKRNPLDKVYRVTAFGVGDPASKAKVLLQSYLSF</sequence>
<dbReference type="RefSeq" id="WP_082807215.1">
    <property type="nucleotide sequence ID" value="NZ_CP013236.1"/>
</dbReference>
<organism evidence="4 5">
    <name type="scientific">Collimonas pratensis</name>
    <dbReference type="NCBI Taxonomy" id="279113"/>
    <lineage>
        <taxon>Bacteria</taxon>
        <taxon>Pseudomonadati</taxon>
        <taxon>Pseudomonadota</taxon>
        <taxon>Betaproteobacteria</taxon>
        <taxon>Burkholderiales</taxon>
        <taxon>Oxalobacteraceae</taxon>
        <taxon>Collimonas</taxon>
    </lineage>
</organism>
<keyword evidence="1" id="KW-0812">Transmembrane</keyword>
<feature type="domain" description="Type 4 fimbrial biogenesis protein PilX N-terminal" evidence="3">
    <location>
        <begin position="9"/>
        <end position="58"/>
    </location>
</feature>
<reference evidence="4 5" key="1">
    <citation type="submission" date="2015-11" db="EMBL/GenBank/DDBJ databases">
        <title>Exploring the genomic traits of fungus-feeding bacterial genus Collimonas.</title>
        <authorList>
            <person name="Song C."/>
            <person name="Schmidt R."/>
            <person name="de Jager V."/>
            <person name="Krzyzanowska D."/>
            <person name="Jongedijk E."/>
            <person name="Cankar K."/>
            <person name="Beekwilder J."/>
            <person name="van Veen A."/>
            <person name="de Boer W."/>
            <person name="van Veen J.A."/>
            <person name="Garbeva P."/>
        </authorList>
    </citation>
    <scope>NUCLEOTIDE SEQUENCE [LARGE SCALE GENOMIC DNA]</scope>
    <source>
        <strain evidence="4 5">Ter291</strain>
    </source>
</reference>
<evidence type="ECO:0000313" key="4">
    <source>
        <dbReference type="EMBL" id="AMP16573.1"/>
    </source>
</evidence>
<evidence type="ECO:0000313" key="5">
    <source>
        <dbReference type="Proteomes" id="UP000074914"/>
    </source>
</evidence>
<evidence type="ECO:0000256" key="1">
    <source>
        <dbReference type="SAM" id="Phobius"/>
    </source>
</evidence>
<dbReference type="Pfam" id="PF14341">
    <property type="entry name" value="PilX_N"/>
    <property type="match status" value="1"/>
</dbReference>
<keyword evidence="1" id="KW-0472">Membrane</keyword>
<dbReference type="InterPro" id="IPR025746">
    <property type="entry name" value="PilX_N_dom"/>
</dbReference>